<dbReference type="SUPFAM" id="SSF53955">
    <property type="entry name" value="Lysozyme-like"/>
    <property type="match status" value="1"/>
</dbReference>
<dbReference type="Pfam" id="PF00912">
    <property type="entry name" value="Transgly"/>
    <property type="match status" value="1"/>
</dbReference>
<evidence type="ECO:0000256" key="24">
    <source>
        <dbReference type="ARBA" id="ARBA00044770"/>
    </source>
</evidence>
<keyword evidence="8" id="KW-0997">Cell inner membrane</keyword>
<evidence type="ECO:0000313" key="32">
    <source>
        <dbReference type="Proteomes" id="UP000759103"/>
    </source>
</evidence>
<dbReference type="InterPro" id="IPR001460">
    <property type="entry name" value="PCN-bd_Tpept"/>
</dbReference>
<evidence type="ECO:0000256" key="18">
    <source>
        <dbReference type="ARBA" id="ARBA00022989"/>
    </source>
</evidence>
<dbReference type="InterPro" id="IPR036950">
    <property type="entry name" value="PBP_transglycosylase"/>
</dbReference>
<evidence type="ECO:0000256" key="19">
    <source>
        <dbReference type="ARBA" id="ARBA00023136"/>
    </source>
</evidence>
<evidence type="ECO:0000256" key="13">
    <source>
        <dbReference type="ARBA" id="ARBA00022692"/>
    </source>
</evidence>
<comment type="catalytic activity">
    <reaction evidence="23">
        <text>Preferential cleavage: (Ac)2-L-Lys-D-Ala-|-D-Ala. Also transpeptidation of peptidyl-alanyl moieties that are N-acyl substituents of D-alanine.</text>
        <dbReference type="EC" id="3.4.16.4"/>
    </reaction>
</comment>
<dbReference type="InterPro" id="IPR012338">
    <property type="entry name" value="Beta-lactam/transpept-like"/>
</dbReference>
<feature type="domain" description="Penicillin-binding protein transpeptidase" evidence="28">
    <location>
        <begin position="446"/>
        <end position="736"/>
    </location>
</feature>
<keyword evidence="19 27" id="KW-0472">Membrane</keyword>
<keyword evidence="20" id="KW-0046">Antibiotic resistance</keyword>
<evidence type="ECO:0000256" key="16">
    <source>
        <dbReference type="ARBA" id="ARBA00022968"/>
    </source>
</evidence>
<feature type="transmembrane region" description="Helical" evidence="27">
    <location>
        <begin position="26"/>
        <end position="48"/>
    </location>
</feature>
<keyword evidence="16" id="KW-0735">Signal-anchor</keyword>
<comment type="subcellular location">
    <subcellularLocation>
        <location evidence="1">Cell inner membrane</location>
        <topology evidence="1">Single-pass type II membrane protein</topology>
    </subcellularLocation>
</comment>
<evidence type="ECO:0000256" key="3">
    <source>
        <dbReference type="ARBA" id="ARBA00007090"/>
    </source>
</evidence>
<comment type="catalytic activity">
    <reaction evidence="25">
        <text>[GlcNAc-(1-&gt;4)-Mur2Ac(oyl-L-Ala-gamma-D-Glu-L-Lys-D-Ala-D-Ala)](n)-di-trans,octa-cis-undecaprenyl diphosphate + beta-D-GlcNAc-(1-&gt;4)-Mur2Ac(oyl-L-Ala-gamma-D-Glu-L-Lys-D-Ala-D-Ala)-di-trans,octa-cis-undecaprenyl diphosphate = [GlcNAc-(1-&gt;4)-Mur2Ac(oyl-L-Ala-gamma-D-Glu-L-Lys-D-Ala-D-Ala)](n+1)-di-trans,octa-cis-undecaprenyl diphosphate + di-trans,octa-cis-undecaprenyl diphosphate + H(+)</text>
        <dbReference type="Rhea" id="RHEA:23708"/>
        <dbReference type="Rhea" id="RHEA-COMP:9602"/>
        <dbReference type="Rhea" id="RHEA-COMP:9603"/>
        <dbReference type="ChEBI" id="CHEBI:15378"/>
        <dbReference type="ChEBI" id="CHEBI:58405"/>
        <dbReference type="ChEBI" id="CHEBI:60033"/>
        <dbReference type="ChEBI" id="CHEBI:78435"/>
        <dbReference type="EC" id="2.4.99.28"/>
    </reaction>
</comment>
<evidence type="ECO:0000256" key="14">
    <source>
        <dbReference type="ARBA" id="ARBA00022801"/>
    </source>
</evidence>
<evidence type="ECO:0000256" key="23">
    <source>
        <dbReference type="ARBA" id="ARBA00034000"/>
    </source>
</evidence>
<dbReference type="RefSeq" id="WP_219747456.1">
    <property type="nucleotide sequence ID" value="NZ_JAHXZN010000001.1"/>
</dbReference>
<comment type="pathway">
    <text evidence="2">Cell wall biogenesis; peptidoglycan biosynthesis.</text>
</comment>
<comment type="similarity">
    <text evidence="4">In the N-terminal section; belongs to the glycosyltransferase 51 family.</text>
</comment>
<proteinExistence type="inferred from homology"/>
<feature type="domain" description="Glycosyl transferase family 51" evidence="29">
    <location>
        <begin position="76"/>
        <end position="251"/>
    </location>
</feature>
<evidence type="ECO:0000256" key="2">
    <source>
        <dbReference type="ARBA" id="ARBA00004752"/>
    </source>
</evidence>
<evidence type="ECO:0000256" key="26">
    <source>
        <dbReference type="SAM" id="MobiDB-lite"/>
    </source>
</evidence>
<evidence type="ECO:0000256" key="9">
    <source>
        <dbReference type="ARBA" id="ARBA00022645"/>
    </source>
</evidence>
<evidence type="ECO:0000256" key="1">
    <source>
        <dbReference type="ARBA" id="ARBA00004249"/>
    </source>
</evidence>
<organism evidence="31 32">
    <name type="scientific">Sphingomonas citri</name>
    <dbReference type="NCBI Taxonomy" id="2862499"/>
    <lineage>
        <taxon>Bacteria</taxon>
        <taxon>Pseudomonadati</taxon>
        <taxon>Pseudomonadota</taxon>
        <taxon>Alphaproteobacteria</taxon>
        <taxon>Sphingomonadales</taxon>
        <taxon>Sphingomonadaceae</taxon>
        <taxon>Sphingomonas</taxon>
    </lineage>
</organism>
<evidence type="ECO:0000256" key="7">
    <source>
        <dbReference type="ARBA" id="ARBA00022475"/>
    </source>
</evidence>
<evidence type="ECO:0000313" key="31">
    <source>
        <dbReference type="EMBL" id="MBW6530011.1"/>
    </source>
</evidence>
<feature type="domain" description="Penicillin-binding protein OB-like" evidence="30">
    <location>
        <begin position="346"/>
        <end position="444"/>
    </location>
</feature>
<keyword evidence="15" id="KW-0133">Cell shape</keyword>
<dbReference type="EMBL" id="JAHXZN010000001">
    <property type="protein sequence ID" value="MBW6530011.1"/>
    <property type="molecule type" value="Genomic_DNA"/>
</dbReference>
<evidence type="ECO:0000256" key="20">
    <source>
        <dbReference type="ARBA" id="ARBA00023251"/>
    </source>
</evidence>
<evidence type="ECO:0000259" key="28">
    <source>
        <dbReference type="Pfam" id="PF00905"/>
    </source>
</evidence>
<keyword evidence="17" id="KW-0573">Peptidoglycan synthesis</keyword>
<evidence type="ECO:0000256" key="6">
    <source>
        <dbReference type="ARBA" id="ARBA00018638"/>
    </source>
</evidence>
<keyword evidence="10" id="KW-0645">Protease</keyword>
<evidence type="ECO:0000259" key="30">
    <source>
        <dbReference type="Pfam" id="PF17092"/>
    </source>
</evidence>
<comment type="similarity">
    <text evidence="3">In the C-terminal section; belongs to the transpeptidase family.</text>
</comment>
<evidence type="ECO:0000259" key="29">
    <source>
        <dbReference type="Pfam" id="PF00912"/>
    </source>
</evidence>
<evidence type="ECO:0000256" key="17">
    <source>
        <dbReference type="ARBA" id="ARBA00022984"/>
    </source>
</evidence>
<dbReference type="SUPFAM" id="SSF56601">
    <property type="entry name" value="beta-lactamase/transpeptidase-like"/>
    <property type="match status" value="1"/>
</dbReference>
<keyword evidence="22" id="KW-0961">Cell wall biogenesis/degradation</keyword>
<dbReference type="InterPro" id="IPR001264">
    <property type="entry name" value="Glyco_trans_51"/>
</dbReference>
<evidence type="ECO:0000256" key="11">
    <source>
        <dbReference type="ARBA" id="ARBA00022676"/>
    </source>
</evidence>
<sequence>MASDPLDVREEAPRGGRLRGLWQRRLVRWATYLLALLVVAFGVFWLVFARDLPSVEKLKAYEPPLPTNVRSADGAPVYSYARERRVELAYNEYPPLLVKAFLAAEDRTFFEHHGVDFPGLAGAVFDYARKFGSGQRAKGGSTITQQVAKNLLIGNAYSPTRKIREALLAYKIEETLTKQQIIELYLNQIFLGRNAYGVEAAAHAYFDKELGELTLGQMAYLAILPKGPSNYDPFRDTDRALTRRNYVLREMVRNGFVTQEQARVAAAEPIGAITRRTPKFERVGGYFVEEVRRELIDKFGETSQDGPHSVYAGGLWVRTSLDKRIQGFAAEALRNGLLRFDSGRGWSGPLRHVDVDGDKWYGALLNTNISLDYSDWRAAIAIARDGNAWRIGFADGTTGELPRDAAQMPVRNVGGAAFTAIEPGDIIAVAPAGRRFALRSVPKISGGFVVQEPMTGRILAMQGGFDSSVQSFNRATQAMRQPGSTIKPIVYSAALENGMTPASIIVDGPFCVYQGAALGNKCFRNFGNSRGAGPHTMRWGIEQSRNLMTVRTAAQTGMGKVVKLIKGMQIGDYAPYLSYALGAGETTVEKMVNAYGVLANWGRWHDPTLIDFVQDRRGQVIWPENWRACDGCNMPDWNGRAMPRLPTRGHQVMDAMSAYQMVHITEGVIQRGTATALRDLNRPMFGKTGTNNGPTDVWFIGGTPQMIAGLYLGFDTPRSLGGYAQGGTVAVPVFKEWAQKAYEGLPVLPFRAPAGIRMVRIDRASGRPVYGTFPTGDDPKPAVIWEAFKPQSEARRARRVGPTAAPSTAPSAGTTGAPASDSDFLQRQGGIY</sequence>
<accession>A0ABS7BK63</accession>
<dbReference type="EC" id="3.4.16.4" evidence="5"/>
<name>A0ABS7BK63_9SPHN</name>
<reference evidence="31 32" key="1">
    <citation type="submission" date="2021-07" db="EMBL/GenBank/DDBJ databases">
        <title>Sphingomonas sp.</title>
        <authorList>
            <person name="Feng G."/>
            <person name="Li J."/>
            <person name="Pan M."/>
        </authorList>
    </citation>
    <scope>NUCLEOTIDE SEQUENCE [LARGE SCALE GENOMIC DNA]</scope>
    <source>
        <strain evidence="31 32">RRHST34</strain>
    </source>
</reference>
<evidence type="ECO:0000256" key="10">
    <source>
        <dbReference type="ARBA" id="ARBA00022670"/>
    </source>
</evidence>
<dbReference type="InterPro" id="IPR050396">
    <property type="entry name" value="Glycosyltr_51/Transpeptidase"/>
</dbReference>
<keyword evidence="18 27" id="KW-1133">Transmembrane helix</keyword>
<keyword evidence="13 27" id="KW-0812">Transmembrane</keyword>
<dbReference type="Pfam" id="PF17092">
    <property type="entry name" value="PCB_OB"/>
    <property type="match status" value="1"/>
</dbReference>
<keyword evidence="7" id="KW-1003">Cell membrane</keyword>
<dbReference type="PANTHER" id="PTHR32282:SF27">
    <property type="entry name" value="PENICILLIN-BINDING PROTEIN 1A"/>
    <property type="match status" value="1"/>
</dbReference>
<keyword evidence="12" id="KW-0808">Transferase</keyword>
<evidence type="ECO:0000256" key="4">
    <source>
        <dbReference type="ARBA" id="ARBA00007739"/>
    </source>
</evidence>
<evidence type="ECO:0000256" key="5">
    <source>
        <dbReference type="ARBA" id="ARBA00012448"/>
    </source>
</evidence>
<dbReference type="InterPro" id="IPR023346">
    <property type="entry name" value="Lysozyme-like_dom_sf"/>
</dbReference>
<keyword evidence="14" id="KW-0378">Hydrolase</keyword>
<protein>
    <recommendedName>
        <fullName evidence="6">Penicillin-binding protein 1A</fullName>
        <ecNumber evidence="24">2.4.99.28</ecNumber>
        <ecNumber evidence="5">3.4.16.4</ecNumber>
    </recommendedName>
</protein>
<evidence type="ECO:0000256" key="25">
    <source>
        <dbReference type="ARBA" id="ARBA00049902"/>
    </source>
</evidence>
<dbReference type="InterPro" id="IPR031376">
    <property type="entry name" value="PCB_OB"/>
</dbReference>
<comment type="caution">
    <text evidence="31">The sequence shown here is derived from an EMBL/GenBank/DDBJ whole genome shotgun (WGS) entry which is preliminary data.</text>
</comment>
<evidence type="ECO:0000256" key="21">
    <source>
        <dbReference type="ARBA" id="ARBA00023268"/>
    </source>
</evidence>
<evidence type="ECO:0000256" key="15">
    <source>
        <dbReference type="ARBA" id="ARBA00022960"/>
    </source>
</evidence>
<keyword evidence="32" id="KW-1185">Reference proteome</keyword>
<dbReference type="Gene3D" id="1.10.3810.10">
    <property type="entry name" value="Biosynthetic peptidoglycan transglycosylase-like"/>
    <property type="match status" value="1"/>
</dbReference>
<feature type="region of interest" description="Disordered" evidence="26">
    <location>
        <begin position="793"/>
        <end position="832"/>
    </location>
</feature>
<dbReference type="EC" id="2.4.99.28" evidence="24"/>
<evidence type="ECO:0000256" key="12">
    <source>
        <dbReference type="ARBA" id="ARBA00022679"/>
    </source>
</evidence>
<evidence type="ECO:0000256" key="8">
    <source>
        <dbReference type="ARBA" id="ARBA00022519"/>
    </source>
</evidence>
<evidence type="ECO:0000256" key="27">
    <source>
        <dbReference type="SAM" id="Phobius"/>
    </source>
</evidence>
<keyword evidence="9" id="KW-0121">Carboxypeptidase</keyword>
<evidence type="ECO:0000256" key="22">
    <source>
        <dbReference type="ARBA" id="ARBA00023316"/>
    </source>
</evidence>
<dbReference type="PANTHER" id="PTHR32282">
    <property type="entry name" value="BINDING PROTEIN TRANSPEPTIDASE, PUTATIVE-RELATED"/>
    <property type="match status" value="1"/>
</dbReference>
<gene>
    <name evidence="31" type="ORF">KZ820_04630</name>
</gene>
<dbReference type="Proteomes" id="UP000759103">
    <property type="component" value="Unassembled WGS sequence"/>
</dbReference>
<keyword evidence="21" id="KW-0511">Multifunctional enzyme</keyword>
<keyword evidence="11" id="KW-0328">Glycosyltransferase</keyword>
<dbReference type="Pfam" id="PF00905">
    <property type="entry name" value="Transpeptidase"/>
    <property type="match status" value="1"/>
</dbReference>
<dbReference type="Gene3D" id="3.40.710.10">
    <property type="entry name" value="DD-peptidase/beta-lactamase superfamily"/>
    <property type="match status" value="2"/>
</dbReference>
<feature type="compositionally biased region" description="Low complexity" evidence="26">
    <location>
        <begin position="801"/>
        <end position="820"/>
    </location>
</feature>